<keyword evidence="5 7" id="KW-1133">Transmembrane helix</keyword>
<sequence>MSPLLAPALRRHLADAAALAARVSLGVIFMAHGLQKVSAGVGETTAGFEAMGIPLPGVVAVFTMTTEVLGGLLLMLGAALPLTGICLAAVMAGAFLYAHADAGLFLADGGFEFVLALGAAALALGFNGGRWSVDELVGRRLRGDRPEPEREARPQPAS</sequence>
<evidence type="ECO:0000256" key="1">
    <source>
        <dbReference type="ARBA" id="ARBA00004651"/>
    </source>
</evidence>
<keyword evidence="4 7" id="KW-0812">Transmembrane</keyword>
<protein>
    <submittedName>
        <fullName evidence="8">Putative oxidoreductase</fullName>
    </submittedName>
</protein>
<dbReference type="GO" id="GO:0005886">
    <property type="term" value="C:plasma membrane"/>
    <property type="evidence" value="ECO:0007669"/>
    <property type="project" value="UniProtKB-SubCell"/>
</dbReference>
<evidence type="ECO:0000256" key="3">
    <source>
        <dbReference type="ARBA" id="ARBA00022475"/>
    </source>
</evidence>
<evidence type="ECO:0000256" key="2">
    <source>
        <dbReference type="ARBA" id="ARBA00006679"/>
    </source>
</evidence>
<evidence type="ECO:0000256" key="4">
    <source>
        <dbReference type="ARBA" id="ARBA00022692"/>
    </source>
</evidence>
<dbReference type="RefSeq" id="WP_245930514.1">
    <property type="nucleotide sequence ID" value="NZ_PVZC01000010.1"/>
</dbReference>
<dbReference type="PANTHER" id="PTHR33452">
    <property type="entry name" value="OXIDOREDUCTASE CATD-RELATED"/>
    <property type="match status" value="1"/>
</dbReference>
<comment type="caution">
    <text evidence="8">The sequence shown here is derived from an EMBL/GenBank/DDBJ whole genome shotgun (WGS) entry which is preliminary data.</text>
</comment>
<gene>
    <name evidence="8" type="ORF">CLV72_110308</name>
</gene>
<dbReference type="InterPro" id="IPR032808">
    <property type="entry name" value="DoxX"/>
</dbReference>
<accession>A0A2T0PUZ1</accession>
<dbReference type="PANTHER" id="PTHR33452:SF1">
    <property type="entry name" value="INNER MEMBRANE PROTEIN YPHA-RELATED"/>
    <property type="match status" value="1"/>
</dbReference>
<keyword evidence="3" id="KW-1003">Cell membrane</keyword>
<evidence type="ECO:0000256" key="5">
    <source>
        <dbReference type="ARBA" id="ARBA00022989"/>
    </source>
</evidence>
<dbReference type="AlphaFoldDB" id="A0A2T0PUZ1"/>
<name>A0A2T0PUZ1_9ACTN</name>
<evidence type="ECO:0000256" key="7">
    <source>
        <dbReference type="SAM" id="Phobius"/>
    </source>
</evidence>
<organism evidence="8 9">
    <name type="scientific">Allonocardiopsis opalescens</name>
    <dbReference type="NCBI Taxonomy" id="1144618"/>
    <lineage>
        <taxon>Bacteria</taxon>
        <taxon>Bacillati</taxon>
        <taxon>Actinomycetota</taxon>
        <taxon>Actinomycetes</taxon>
        <taxon>Streptosporangiales</taxon>
        <taxon>Allonocardiopsis</taxon>
    </lineage>
</organism>
<dbReference type="InterPro" id="IPR051907">
    <property type="entry name" value="DoxX-like_oxidoreductase"/>
</dbReference>
<keyword evidence="9" id="KW-1185">Reference proteome</keyword>
<proteinExistence type="inferred from homology"/>
<dbReference type="EMBL" id="PVZC01000010">
    <property type="protein sequence ID" value="PRX92546.1"/>
    <property type="molecule type" value="Genomic_DNA"/>
</dbReference>
<feature type="transmembrane region" description="Helical" evidence="7">
    <location>
        <begin position="104"/>
        <end position="126"/>
    </location>
</feature>
<feature type="transmembrane region" description="Helical" evidence="7">
    <location>
        <begin position="46"/>
        <end position="65"/>
    </location>
</feature>
<reference evidence="8 9" key="1">
    <citation type="submission" date="2018-03" db="EMBL/GenBank/DDBJ databases">
        <title>Genomic Encyclopedia of Archaeal and Bacterial Type Strains, Phase II (KMG-II): from individual species to whole genera.</title>
        <authorList>
            <person name="Goeker M."/>
        </authorList>
    </citation>
    <scope>NUCLEOTIDE SEQUENCE [LARGE SCALE GENOMIC DNA]</scope>
    <source>
        <strain evidence="8 9">DSM 45601</strain>
    </source>
</reference>
<dbReference type="Pfam" id="PF07681">
    <property type="entry name" value="DoxX"/>
    <property type="match status" value="1"/>
</dbReference>
<keyword evidence="6 7" id="KW-0472">Membrane</keyword>
<feature type="transmembrane region" description="Helical" evidence="7">
    <location>
        <begin position="12"/>
        <end position="34"/>
    </location>
</feature>
<comment type="similarity">
    <text evidence="2">Belongs to the DoxX family.</text>
</comment>
<evidence type="ECO:0000256" key="6">
    <source>
        <dbReference type="ARBA" id="ARBA00023136"/>
    </source>
</evidence>
<comment type="subcellular location">
    <subcellularLocation>
        <location evidence="1">Cell membrane</location>
        <topology evidence="1">Multi-pass membrane protein</topology>
    </subcellularLocation>
</comment>
<dbReference type="Proteomes" id="UP000237846">
    <property type="component" value="Unassembled WGS sequence"/>
</dbReference>
<evidence type="ECO:0000313" key="9">
    <source>
        <dbReference type="Proteomes" id="UP000237846"/>
    </source>
</evidence>
<evidence type="ECO:0000313" key="8">
    <source>
        <dbReference type="EMBL" id="PRX92546.1"/>
    </source>
</evidence>
<feature type="transmembrane region" description="Helical" evidence="7">
    <location>
        <begin position="72"/>
        <end position="98"/>
    </location>
</feature>